<name>A0A5C3PMT7_9APHY</name>
<protein>
    <recommendedName>
        <fullName evidence="3">F-box domain-containing protein</fullName>
    </recommendedName>
</protein>
<organism evidence="1 2">
    <name type="scientific">Polyporus arcularius HHB13444</name>
    <dbReference type="NCBI Taxonomy" id="1314778"/>
    <lineage>
        <taxon>Eukaryota</taxon>
        <taxon>Fungi</taxon>
        <taxon>Dikarya</taxon>
        <taxon>Basidiomycota</taxon>
        <taxon>Agaricomycotina</taxon>
        <taxon>Agaricomycetes</taxon>
        <taxon>Polyporales</taxon>
        <taxon>Polyporaceae</taxon>
        <taxon>Polyporus</taxon>
    </lineage>
</organism>
<dbReference type="Proteomes" id="UP000308197">
    <property type="component" value="Unassembled WGS sequence"/>
</dbReference>
<reference evidence="1 2" key="1">
    <citation type="journal article" date="2019" name="Nat. Ecol. Evol.">
        <title>Megaphylogeny resolves global patterns of mushroom evolution.</title>
        <authorList>
            <person name="Varga T."/>
            <person name="Krizsan K."/>
            <person name="Foldi C."/>
            <person name="Dima B."/>
            <person name="Sanchez-Garcia M."/>
            <person name="Sanchez-Ramirez S."/>
            <person name="Szollosi G.J."/>
            <person name="Szarkandi J.G."/>
            <person name="Papp V."/>
            <person name="Albert L."/>
            <person name="Andreopoulos W."/>
            <person name="Angelini C."/>
            <person name="Antonin V."/>
            <person name="Barry K.W."/>
            <person name="Bougher N.L."/>
            <person name="Buchanan P."/>
            <person name="Buyck B."/>
            <person name="Bense V."/>
            <person name="Catcheside P."/>
            <person name="Chovatia M."/>
            <person name="Cooper J."/>
            <person name="Damon W."/>
            <person name="Desjardin D."/>
            <person name="Finy P."/>
            <person name="Geml J."/>
            <person name="Haridas S."/>
            <person name="Hughes K."/>
            <person name="Justo A."/>
            <person name="Karasinski D."/>
            <person name="Kautmanova I."/>
            <person name="Kiss B."/>
            <person name="Kocsube S."/>
            <person name="Kotiranta H."/>
            <person name="LaButti K.M."/>
            <person name="Lechner B.E."/>
            <person name="Liimatainen K."/>
            <person name="Lipzen A."/>
            <person name="Lukacs Z."/>
            <person name="Mihaltcheva S."/>
            <person name="Morgado L.N."/>
            <person name="Niskanen T."/>
            <person name="Noordeloos M.E."/>
            <person name="Ohm R.A."/>
            <person name="Ortiz-Santana B."/>
            <person name="Ovrebo C."/>
            <person name="Racz N."/>
            <person name="Riley R."/>
            <person name="Savchenko A."/>
            <person name="Shiryaev A."/>
            <person name="Soop K."/>
            <person name="Spirin V."/>
            <person name="Szebenyi C."/>
            <person name="Tomsovsky M."/>
            <person name="Tulloss R.E."/>
            <person name="Uehling J."/>
            <person name="Grigoriev I.V."/>
            <person name="Vagvolgyi C."/>
            <person name="Papp T."/>
            <person name="Martin F.M."/>
            <person name="Miettinen O."/>
            <person name="Hibbett D.S."/>
            <person name="Nagy L.G."/>
        </authorList>
    </citation>
    <scope>NUCLEOTIDE SEQUENCE [LARGE SCALE GENOMIC DNA]</scope>
    <source>
        <strain evidence="1 2">HHB13444</strain>
    </source>
</reference>
<keyword evidence="2" id="KW-1185">Reference proteome</keyword>
<evidence type="ECO:0008006" key="3">
    <source>
        <dbReference type="Google" id="ProtNLM"/>
    </source>
</evidence>
<dbReference type="SUPFAM" id="SSF52047">
    <property type="entry name" value="RNI-like"/>
    <property type="match status" value="1"/>
</dbReference>
<evidence type="ECO:0000313" key="1">
    <source>
        <dbReference type="EMBL" id="TFK89618.1"/>
    </source>
</evidence>
<dbReference type="AlphaFoldDB" id="A0A5C3PMT7"/>
<dbReference type="EMBL" id="ML211070">
    <property type="protein sequence ID" value="TFK89618.1"/>
    <property type="molecule type" value="Genomic_DNA"/>
</dbReference>
<dbReference type="InParanoid" id="A0A5C3PMT7"/>
<sequence>MANRVTGVNMVVNPRTMLPLSFDVLATILVFSESREVSRFMQTCRILCHEGAKVLARRGTWLDSLQRISSFLRFMEAEGRSRCQYLSDLCIVMPYPYHALIHEVEHALAGLLRAGSFRSLTRLYLDSADLIFAHTPELIPAFAIIPSFQHITLEGCGPPAAKFLQVTKSKPTFVELIYDGISNEDPSARNESHPIVALQNVRASLQRLCVTEFASPLDRNLSLEPLVNLDTLVLDRTERPVLGPYIRYCPNLRHLKITTFYNYESTVDEDGNDIMDSDRLDKLRSINVAYQR</sequence>
<evidence type="ECO:0000313" key="2">
    <source>
        <dbReference type="Proteomes" id="UP000308197"/>
    </source>
</evidence>
<proteinExistence type="predicted"/>
<gene>
    <name evidence="1" type="ORF">K466DRAFT_661407</name>
</gene>
<accession>A0A5C3PMT7</accession>